<dbReference type="InterPro" id="IPR000719">
    <property type="entry name" value="Prot_kinase_dom"/>
</dbReference>
<feature type="domain" description="Protein kinase" evidence="6">
    <location>
        <begin position="13"/>
        <end position="263"/>
    </location>
</feature>
<dbReference type="AlphaFoldDB" id="A0A1J4K4R2"/>
<dbReference type="EC" id="2.7.11.1" evidence="1"/>
<dbReference type="PANTHER" id="PTHR24346">
    <property type="entry name" value="MAP/MICROTUBULE AFFINITY-REGULATING KINASE"/>
    <property type="match status" value="1"/>
</dbReference>
<dbReference type="SMART" id="SM00220">
    <property type="entry name" value="S_TKc"/>
    <property type="match status" value="1"/>
</dbReference>
<dbReference type="GeneID" id="94839554"/>
<evidence type="ECO:0000313" key="7">
    <source>
        <dbReference type="EMBL" id="OHT05848.1"/>
    </source>
</evidence>
<evidence type="ECO:0000313" key="8">
    <source>
        <dbReference type="Proteomes" id="UP000179807"/>
    </source>
</evidence>
<dbReference type="OrthoDB" id="40902at2759"/>
<protein>
    <recommendedName>
        <fullName evidence="1">non-specific serine/threonine protein kinase</fullName>
        <ecNumber evidence="1">2.7.11.1</ecNumber>
    </recommendedName>
</protein>
<dbReference type="PROSITE" id="PS50011">
    <property type="entry name" value="PROTEIN_KINASE_DOM"/>
    <property type="match status" value="1"/>
</dbReference>
<reference evidence="7" key="1">
    <citation type="submission" date="2016-10" db="EMBL/GenBank/DDBJ databases">
        <authorList>
            <person name="Benchimol M."/>
            <person name="Almeida L.G."/>
            <person name="Vasconcelos A.T."/>
            <person name="Perreira-Neves A."/>
            <person name="Rosa I.A."/>
            <person name="Tasca T."/>
            <person name="Bogo M.R."/>
            <person name="de Souza W."/>
        </authorList>
    </citation>
    <scope>NUCLEOTIDE SEQUENCE [LARGE SCALE GENOMIC DNA]</scope>
    <source>
        <strain evidence="7">K</strain>
    </source>
</reference>
<evidence type="ECO:0000256" key="5">
    <source>
        <dbReference type="ARBA" id="ARBA00048679"/>
    </source>
</evidence>
<dbReference type="PANTHER" id="PTHR24346:SF30">
    <property type="entry name" value="MATERNAL EMBRYONIC LEUCINE ZIPPER KINASE"/>
    <property type="match status" value="1"/>
</dbReference>
<dbReference type="GO" id="GO:0005737">
    <property type="term" value="C:cytoplasm"/>
    <property type="evidence" value="ECO:0007669"/>
    <property type="project" value="TreeGrafter"/>
</dbReference>
<dbReference type="GO" id="GO:0005524">
    <property type="term" value="F:ATP binding"/>
    <property type="evidence" value="ECO:0007669"/>
    <property type="project" value="UniProtKB-KW"/>
</dbReference>
<keyword evidence="7" id="KW-0808">Transferase</keyword>
<dbReference type="FunFam" id="3.30.200.20:FF:000042">
    <property type="entry name" value="Aurora kinase A"/>
    <property type="match status" value="1"/>
</dbReference>
<gene>
    <name evidence="7" type="ORF">TRFO_26274</name>
</gene>
<dbReference type="Proteomes" id="UP000179807">
    <property type="component" value="Unassembled WGS sequence"/>
</dbReference>
<comment type="caution">
    <text evidence="7">The sequence shown here is derived from an EMBL/GenBank/DDBJ whole genome shotgun (WGS) entry which is preliminary data.</text>
</comment>
<evidence type="ECO:0000256" key="1">
    <source>
        <dbReference type="ARBA" id="ARBA00012513"/>
    </source>
</evidence>
<organism evidence="7 8">
    <name type="scientific">Tritrichomonas foetus</name>
    <dbReference type="NCBI Taxonomy" id="1144522"/>
    <lineage>
        <taxon>Eukaryota</taxon>
        <taxon>Metamonada</taxon>
        <taxon>Parabasalia</taxon>
        <taxon>Tritrichomonadida</taxon>
        <taxon>Tritrichomonadidae</taxon>
        <taxon>Tritrichomonas</taxon>
    </lineage>
</organism>
<comment type="catalytic activity">
    <reaction evidence="5">
        <text>L-seryl-[protein] + ATP = O-phospho-L-seryl-[protein] + ADP + H(+)</text>
        <dbReference type="Rhea" id="RHEA:17989"/>
        <dbReference type="Rhea" id="RHEA-COMP:9863"/>
        <dbReference type="Rhea" id="RHEA-COMP:11604"/>
        <dbReference type="ChEBI" id="CHEBI:15378"/>
        <dbReference type="ChEBI" id="CHEBI:29999"/>
        <dbReference type="ChEBI" id="CHEBI:30616"/>
        <dbReference type="ChEBI" id="CHEBI:83421"/>
        <dbReference type="ChEBI" id="CHEBI:456216"/>
        <dbReference type="EC" id="2.7.11.1"/>
    </reaction>
</comment>
<dbReference type="EMBL" id="MLAK01000744">
    <property type="protein sequence ID" value="OHT05848.1"/>
    <property type="molecule type" value="Genomic_DNA"/>
</dbReference>
<dbReference type="GO" id="GO:0004674">
    <property type="term" value="F:protein serine/threonine kinase activity"/>
    <property type="evidence" value="ECO:0007669"/>
    <property type="project" value="UniProtKB-EC"/>
</dbReference>
<proteinExistence type="predicted"/>
<accession>A0A1J4K4R2</accession>
<comment type="catalytic activity">
    <reaction evidence="4">
        <text>L-threonyl-[protein] + ATP = O-phospho-L-threonyl-[protein] + ADP + H(+)</text>
        <dbReference type="Rhea" id="RHEA:46608"/>
        <dbReference type="Rhea" id="RHEA-COMP:11060"/>
        <dbReference type="Rhea" id="RHEA-COMP:11605"/>
        <dbReference type="ChEBI" id="CHEBI:15378"/>
        <dbReference type="ChEBI" id="CHEBI:30013"/>
        <dbReference type="ChEBI" id="CHEBI:30616"/>
        <dbReference type="ChEBI" id="CHEBI:61977"/>
        <dbReference type="ChEBI" id="CHEBI:456216"/>
        <dbReference type="EC" id="2.7.11.1"/>
    </reaction>
</comment>
<evidence type="ECO:0000256" key="2">
    <source>
        <dbReference type="ARBA" id="ARBA00022741"/>
    </source>
</evidence>
<evidence type="ECO:0000259" key="6">
    <source>
        <dbReference type="PROSITE" id="PS50011"/>
    </source>
</evidence>
<dbReference type="Gene3D" id="1.10.510.10">
    <property type="entry name" value="Transferase(Phosphotransferase) domain 1"/>
    <property type="match status" value="1"/>
</dbReference>
<keyword evidence="7" id="KW-0418">Kinase</keyword>
<evidence type="ECO:0000256" key="4">
    <source>
        <dbReference type="ARBA" id="ARBA00047899"/>
    </source>
</evidence>
<keyword evidence="8" id="KW-1185">Reference proteome</keyword>
<dbReference type="PROSITE" id="PS00108">
    <property type="entry name" value="PROTEIN_KINASE_ST"/>
    <property type="match status" value="1"/>
</dbReference>
<dbReference type="GO" id="GO:0035556">
    <property type="term" value="P:intracellular signal transduction"/>
    <property type="evidence" value="ECO:0007669"/>
    <property type="project" value="TreeGrafter"/>
</dbReference>
<dbReference type="SUPFAM" id="SSF56112">
    <property type="entry name" value="Protein kinase-like (PK-like)"/>
    <property type="match status" value="1"/>
</dbReference>
<evidence type="ECO:0000256" key="3">
    <source>
        <dbReference type="ARBA" id="ARBA00022840"/>
    </source>
</evidence>
<dbReference type="FunFam" id="1.10.510.10:FF:000592">
    <property type="entry name" value="CAMK family protein kinase"/>
    <property type="match status" value="1"/>
</dbReference>
<dbReference type="RefSeq" id="XP_068358984.1">
    <property type="nucleotide sequence ID" value="XM_068504850.1"/>
</dbReference>
<sequence length="445" mass="51144">MMQGSSSLKIGNYSILYKIDSGSFAEVYMGVQDIIGQPVAIKIISKSIIKNEKDRERIQRESEIMKKISHQYIIELFEILEDEYHIYYVMELASNSLKSMILPGKPLSEERSRNIFIELTIALGYLHTELNIMHRDIKAENIMLDQKSHVRLIDFGLSNFNLPGIKNTACGSPAYAAPEVISHEKYSKSADVWSAGVLLYYMSTGYLPFMDQSLPKLLSRIMEENVDIPSHVSPNLKDLIRKLLQKDPNNRISITDILLHPWIMESSYLKNLKNIKEISETEKLKFFQSKLKSDSLEIDIIKELVNLGIDVSTLRSSIINQEFNELTAMYRIKKRIKFNIFFEGEKDSILKLFRHFSCPPSNIQKSFNIPLDSFISTIPENTNSLKMKSIMKSRSSQRKPESNRNMTTKPLLCYHARKSSLHGHILLPPLKPAIDIMKKKIPNVI</sequence>
<keyword evidence="2" id="KW-0547">Nucleotide-binding</keyword>
<dbReference type="VEuPathDB" id="TrichDB:TRFO_26274"/>
<dbReference type="InterPro" id="IPR011009">
    <property type="entry name" value="Kinase-like_dom_sf"/>
</dbReference>
<keyword evidence="3" id="KW-0067">ATP-binding</keyword>
<dbReference type="Pfam" id="PF00069">
    <property type="entry name" value="Pkinase"/>
    <property type="match status" value="1"/>
</dbReference>
<name>A0A1J4K4R2_9EUKA</name>
<dbReference type="InterPro" id="IPR008271">
    <property type="entry name" value="Ser/Thr_kinase_AS"/>
</dbReference>